<dbReference type="EC" id="1.1.1.169" evidence="3 10"/>
<evidence type="ECO:0000313" key="13">
    <source>
        <dbReference type="EMBL" id="PZP31642.1"/>
    </source>
</evidence>
<dbReference type="AlphaFoldDB" id="A0A2W5FL54"/>
<dbReference type="Proteomes" id="UP000249633">
    <property type="component" value="Unassembled WGS sequence"/>
</dbReference>
<evidence type="ECO:0000259" key="11">
    <source>
        <dbReference type="Pfam" id="PF02558"/>
    </source>
</evidence>
<dbReference type="Pfam" id="PF02558">
    <property type="entry name" value="ApbA"/>
    <property type="match status" value="1"/>
</dbReference>
<organism evidence="13 14">
    <name type="scientific">Roseateles depolymerans</name>
    <dbReference type="NCBI Taxonomy" id="76731"/>
    <lineage>
        <taxon>Bacteria</taxon>
        <taxon>Pseudomonadati</taxon>
        <taxon>Pseudomonadota</taxon>
        <taxon>Betaproteobacteria</taxon>
        <taxon>Burkholderiales</taxon>
        <taxon>Sphaerotilaceae</taxon>
        <taxon>Roseateles</taxon>
    </lineage>
</organism>
<evidence type="ECO:0000256" key="2">
    <source>
        <dbReference type="ARBA" id="ARBA00007870"/>
    </source>
</evidence>
<comment type="catalytic activity">
    <reaction evidence="9 10">
        <text>(R)-pantoate + NADP(+) = 2-dehydropantoate + NADPH + H(+)</text>
        <dbReference type="Rhea" id="RHEA:16233"/>
        <dbReference type="ChEBI" id="CHEBI:11561"/>
        <dbReference type="ChEBI" id="CHEBI:15378"/>
        <dbReference type="ChEBI" id="CHEBI:15980"/>
        <dbReference type="ChEBI" id="CHEBI:57783"/>
        <dbReference type="ChEBI" id="CHEBI:58349"/>
        <dbReference type="EC" id="1.1.1.169"/>
    </reaction>
</comment>
<dbReference type="InterPro" id="IPR013752">
    <property type="entry name" value="KPA_reductase"/>
</dbReference>
<comment type="caution">
    <text evidence="13">The sequence shown here is derived from an EMBL/GenBank/DDBJ whole genome shotgun (WGS) entry which is preliminary data.</text>
</comment>
<evidence type="ECO:0000256" key="10">
    <source>
        <dbReference type="RuleBase" id="RU362068"/>
    </source>
</evidence>
<sequence>MTGVLVMGAGSVGCFVGGLTQLAGVPVHFVGRPRVLSALRSNGLRLTDQDGLDRHIPALDLRLHDELPAGLKPDLVLLCVKSGATLEAATTLGLTLPPGTPVVSLQNGIGNAAAARTAAPQLRWHAGMVPFNIAELAPGHFHRGTGGALAAEAASTDTALQAWKTALARIGMPLRLHADLAPVQWGKLLLNLNNPVNALSGLPLRAELLQRGYRCALAALQQEALDVLEAAGRPVAQITPLPPRRMLRLLRLPTPLFRLAAARMLRVDAKARSSMADDLAQGRVTEVDALCGEVVRLARSLGRDAPLNARMQALVADWPQRRRPYAPKELLAALESARPR</sequence>
<keyword evidence="6 10" id="KW-0521">NADP</keyword>
<dbReference type="Pfam" id="PF08546">
    <property type="entry name" value="ApbA_C"/>
    <property type="match status" value="1"/>
</dbReference>
<dbReference type="GO" id="GO:0050661">
    <property type="term" value="F:NADP binding"/>
    <property type="evidence" value="ECO:0007669"/>
    <property type="project" value="TreeGrafter"/>
</dbReference>
<evidence type="ECO:0000256" key="3">
    <source>
        <dbReference type="ARBA" id="ARBA00013014"/>
    </source>
</evidence>
<dbReference type="InterPro" id="IPR050838">
    <property type="entry name" value="Ketopantoate_reductase"/>
</dbReference>
<evidence type="ECO:0000256" key="5">
    <source>
        <dbReference type="ARBA" id="ARBA00022655"/>
    </source>
</evidence>
<dbReference type="GO" id="GO:0005737">
    <property type="term" value="C:cytoplasm"/>
    <property type="evidence" value="ECO:0007669"/>
    <property type="project" value="TreeGrafter"/>
</dbReference>
<dbReference type="NCBIfam" id="NF006083">
    <property type="entry name" value="PRK08229.1"/>
    <property type="match status" value="1"/>
</dbReference>
<evidence type="ECO:0000256" key="7">
    <source>
        <dbReference type="ARBA" id="ARBA00023002"/>
    </source>
</evidence>
<dbReference type="GO" id="GO:0008677">
    <property type="term" value="F:2-dehydropantoate 2-reductase activity"/>
    <property type="evidence" value="ECO:0007669"/>
    <property type="project" value="UniProtKB-EC"/>
</dbReference>
<dbReference type="InterPro" id="IPR003710">
    <property type="entry name" value="ApbA"/>
</dbReference>
<dbReference type="PANTHER" id="PTHR43765:SF2">
    <property type="entry name" value="2-DEHYDROPANTOATE 2-REDUCTASE"/>
    <property type="match status" value="1"/>
</dbReference>
<dbReference type="GO" id="GO:0015940">
    <property type="term" value="P:pantothenate biosynthetic process"/>
    <property type="evidence" value="ECO:0007669"/>
    <property type="project" value="UniProtKB-UniPathway"/>
</dbReference>
<dbReference type="SUPFAM" id="SSF48179">
    <property type="entry name" value="6-phosphogluconate dehydrogenase C-terminal domain-like"/>
    <property type="match status" value="1"/>
</dbReference>
<name>A0A2W5FL54_9BURK</name>
<evidence type="ECO:0000256" key="6">
    <source>
        <dbReference type="ARBA" id="ARBA00022857"/>
    </source>
</evidence>
<keyword evidence="7 10" id="KW-0560">Oxidoreductase</keyword>
<gene>
    <name evidence="13" type="ORF">DI603_12410</name>
</gene>
<evidence type="ECO:0000313" key="14">
    <source>
        <dbReference type="Proteomes" id="UP000249633"/>
    </source>
</evidence>
<keyword evidence="5 10" id="KW-0566">Pantothenate biosynthesis</keyword>
<feature type="domain" description="Ketopantoate reductase C-terminal" evidence="12">
    <location>
        <begin position="181"/>
        <end position="316"/>
    </location>
</feature>
<protein>
    <recommendedName>
        <fullName evidence="4 10">2-dehydropantoate 2-reductase</fullName>
        <ecNumber evidence="3 10">1.1.1.169</ecNumber>
    </recommendedName>
    <alternativeName>
        <fullName evidence="8 10">Ketopantoate reductase</fullName>
    </alternativeName>
</protein>
<comment type="function">
    <text evidence="10">Catalyzes the NADPH-dependent reduction of ketopantoate into pantoic acid.</text>
</comment>
<dbReference type="InterPro" id="IPR008927">
    <property type="entry name" value="6-PGluconate_DH-like_C_sf"/>
</dbReference>
<evidence type="ECO:0000256" key="1">
    <source>
        <dbReference type="ARBA" id="ARBA00004994"/>
    </source>
</evidence>
<evidence type="ECO:0000256" key="9">
    <source>
        <dbReference type="ARBA" id="ARBA00048793"/>
    </source>
</evidence>
<dbReference type="EMBL" id="QFOD01000010">
    <property type="protein sequence ID" value="PZP31642.1"/>
    <property type="molecule type" value="Genomic_DNA"/>
</dbReference>
<reference evidence="13 14" key="1">
    <citation type="submission" date="2017-08" db="EMBL/GenBank/DDBJ databases">
        <title>Infants hospitalized years apart are colonized by the same room-sourced microbial strains.</title>
        <authorList>
            <person name="Brooks B."/>
            <person name="Olm M.R."/>
            <person name="Firek B.A."/>
            <person name="Baker R."/>
            <person name="Thomas B.C."/>
            <person name="Morowitz M.J."/>
            <person name="Banfield J.F."/>
        </authorList>
    </citation>
    <scope>NUCLEOTIDE SEQUENCE [LARGE SCALE GENOMIC DNA]</scope>
    <source>
        <strain evidence="13">S2_012_000_R2_81</strain>
    </source>
</reference>
<comment type="similarity">
    <text evidence="2 10">Belongs to the ketopantoate reductase family.</text>
</comment>
<dbReference type="Gene3D" id="3.40.50.720">
    <property type="entry name" value="NAD(P)-binding Rossmann-like Domain"/>
    <property type="match status" value="1"/>
</dbReference>
<evidence type="ECO:0000256" key="8">
    <source>
        <dbReference type="ARBA" id="ARBA00032024"/>
    </source>
</evidence>
<evidence type="ECO:0000256" key="4">
    <source>
        <dbReference type="ARBA" id="ARBA00019465"/>
    </source>
</evidence>
<dbReference type="NCBIfam" id="TIGR00745">
    <property type="entry name" value="apbA_panE"/>
    <property type="match status" value="1"/>
</dbReference>
<dbReference type="PANTHER" id="PTHR43765">
    <property type="entry name" value="2-DEHYDROPANTOATE 2-REDUCTASE-RELATED"/>
    <property type="match status" value="1"/>
</dbReference>
<dbReference type="InterPro" id="IPR013332">
    <property type="entry name" value="KPR_N"/>
</dbReference>
<accession>A0A2W5FL54</accession>
<proteinExistence type="inferred from homology"/>
<dbReference type="InterPro" id="IPR036291">
    <property type="entry name" value="NAD(P)-bd_dom_sf"/>
</dbReference>
<evidence type="ECO:0000259" key="12">
    <source>
        <dbReference type="Pfam" id="PF08546"/>
    </source>
</evidence>
<dbReference type="InterPro" id="IPR013328">
    <property type="entry name" value="6PGD_dom2"/>
</dbReference>
<dbReference type="SUPFAM" id="SSF51735">
    <property type="entry name" value="NAD(P)-binding Rossmann-fold domains"/>
    <property type="match status" value="1"/>
</dbReference>
<feature type="domain" description="Ketopantoate reductase N-terminal" evidence="11">
    <location>
        <begin position="4"/>
        <end position="149"/>
    </location>
</feature>
<comment type="pathway">
    <text evidence="1 10">Cofactor biosynthesis; (R)-pantothenate biosynthesis; (R)-pantoate from 3-methyl-2-oxobutanoate: step 2/2.</text>
</comment>
<dbReference type="Gene3D" id="1.10.1040.10">
    <property type="entry name" value="N-(1-d-carboxylethyl)-l-norvaline Dehydrogenase, domain 2"/>
    <property type="match status" value="1"/>
</dbReference>
<dbReference type="UniPathway" id="UPA00028">
    <property type="reaction ID" value="UER00004"/>
</dbReference>